<dbReference type="EMBL" id="VSSQ01001236">
    <property type="protein sequence ID" value="MPM06511.1"/>
    <property type="molecule type" value="Genomic_DNA"/>
</dbReference>
<dbReference type="InterPro" id="IPR052340">
    <property type="entry name" value="RNase_Y/CdgJ"/>
</dbReference>
<name>A0A644WSL6_9ZZZZ</name>
<accession>A0A644WSL6</accession>
<evidence type="ECO:0000259" key="2">
    <source>
        <dbReference type="PROSITE" id="PS51833"/>
    </source>
</evidence>
<feature type="compositionally biased region" description="Low complexity" evidence="1">
    <location>
        <begin position="38"/>
        <end position="55"/>
    </location>
</feature>
<dbReference type="Gene3D" id="3.20.20.450">
    <property type="entry name" value="EAL domain"/>
    <property type="match status" value="1"/>
</dbReference>
<dbReference type="PIRSF" id="PIRSF003180">
    <property type="entry name" value="DiGMPpdiest_YuxH"/>
    <property type="match status" value="1"/>
</dbReference>
<comment type="caution">
    <text evidence="3">The sequence shown here is derived from an EMBL/GenBank/DDBJ whole genome shotgun (WGS) entry which is preliminary data.</text>
</comment>
<dbReference type="EC" id="3.1.4.52" evidence="3"/>
<evidence type="ECO:0000256" key="1">
    <source>
        <dbReference type="SAM" id="MobiDB-lite"/>
    </source>
</evidence>
<protein>
    <submittedName>
        <fullName evidence="3">Cyclic di-GMP phosphodiesterase CdgJ</fullName>
        <ecNumber evidence="3">3.1.4.52</ecNumber>
    </submittedName>
</protein>
<dbReference type="InterPro" id="IPR035919">
    <property type="entry name" value="EAL_sf"/>
</dbReference>
<dbReference type="AlphaFoldDB" id="A0A644WSL6"/>
<dbReference type="PANTHER" id="PTHR33525:SF4">
    <property type="entry name" value="CYCLIC DI-GMP PHOSPHODIESTERASE CDGJ"/>
    <property type="match status" value="1"/>
</dbReference>
<dbReference type="Pfam" id="PF08668">
    <property type="entry name" value="HDOD"/>
    <property type="match status" value="1"/>
</dbReference>
<feature type="domain" description="HDOD" evidence="2">
    <location>
        <begin position="219"/>
        <end position="411"/>
    </location>
</feature>
<dbReference type="PROSITE" id="PS51833">
    <property type="entry name" value="HDOD"/>
    <property type="match status" value="1"/>
</dbReference>
<dbReference type="Gene3D" id="1.10.3210.10">
    <property type="entry name" value="Hypothetical protein af1432"/>
    <property type="match status" value="1"/>
</dbReference>
<gene>
    <name evidence="3" type="primary">cdgJ_5</name>
    <name evidence="3" type="ORF">SDC9_52812</name>
</gene>
<dbReference type="GO" id="GO:0071111">
    <property type="term" value="F:cyclic-guanylate-specific phosphodiesterase activity"/>
    <property type="evidence" value="ECO:0007669"/>
    <property type="project" value="UniProtKB-EC"/>
</dbReference>
<evidence type="ECO:0000313" key="3">
    <source>
        <dbReference type="EMBL" id="MPM06511.1"/>
    </source>
</evidence>
<dbReference type="InterPro" id="IPR014408">
    <property type="entry name" value="dGMP_Pdiesterase_EAL/HD-GYP"/>
</dbReference>
<keyword evidence="3" id="KW-0378">Hydrolase</keyword>
<dbReference type="SUPFAM" id="SSF109604">
    <property type="entry name" value="HD-domain/PDEase-like"/>
    <property type="match status" value="1"/>
</dbReference>
<sequence length="443" mass="49325">MSNKYIVRQPIKDEGSNVIGYELLYYGENQAFGDDDVSSSSKETGVSSSPASNAPASGNDFAAANAIYNFLTQNTDKALTGTLNFMTFTPTLLMKKAPRIFKKSELVIQIEDNVIIHPLAMHFVQQFAKEGYKIAVNEFRFAPRYLALMDKIHYIKLNFATTPATTLSNIIELAHSMGKKCIATNITSEELYNCAINLHADALEGTFVAEKLSSKAHTSGYLQSNFFRLMVAVTQDEPEIDEIERMISQDASLVFGLLRMANSVYFSSTHRSTTIRQAIMTLGLGQLRQWIYLLSASNAENEIDPSSEEFLKLSFLRANFCSDLIDYTQDALSISKGDAYLIGMFSTLGYLVDAPMEEILSEVPVVDEVKNALLYQEGSAGKLYSLLLSYERADWDRISILADELHIPTNLLTSVYFDSVDRANLIWARITAPDASNLPDENV</sequence>
<dbReference type="SUPFAM" id="SSF141868">
    <property type="entry name" value="EAL domain-like"/>
    <property type="match status" value="1"/>
</dbReference>
<dbReference type="InterPro" id="IPR013976">
    <property type="entry name" value="HDOD"/>
</dbReference>
<feature type="region of interest" description="Disordered" evidence="1">
    <location>
        <begin position="35"/>
        <end position="55"/>
    </location>
</feature>
<proteinExistence type="predicted"/>
<organism evidence="3">
    <name type="scientific">bioreactor metagenome</name>
    <dbReference type="NCBI Taxonomy" id="1076179"/>
    <lineage>
        <taxon>unclassified sequences</taxon>
        <taxon>metagenomes</taxon>
        <taxon>ecological metagenomes</taxon>
    </lineage>
</organism>
<reference evidence="3" key="1">
    <citation type="submission" date="2019-08" db="EMBL/GenBank/DDBJ databases">
        <authorList>
            <person name="Kucharzyk K."/>
            <person name="Murdoch R.W."/>
            <person name="Higgins S."/>
            <person name="Loffler F."/>
        </authorList>
    </citation>
    <scope>NUCLEOTIDE SEQUENCE</scope>
</reference>
<dbReference type="PANTHER" id="PTHR33525">
    <property type="match status" value="1"/>
</dbReference>